<dbReference type="GO" id="GO:0000160">
    <property type="term" value="P:phosphorelay signal transduction system"/>
    <property type="evidence" value="ECO:0007669"/>
    <property type="project" value="UniProtKB-KW"/>
</dbReference>
<dbReference type="GO" id="GO:0005524">
    <property type="term" value="F:ATP binding"/>
    <property type="evidence" value="ECO:0007669"/>
    <property type="project" value="UniProtKB-KW"/>
</dbReference>
<dbReference type="EMBL" id="VSSQ01000716">
    <property type="protein sequence ID" value="MPM00225.1"/>
    <property type="molecule type" value="Genomic_DNA"/>
</dbReference>
<organism evidence="12">
    <name type="scientific">bioreactor metagenome</name>
    <dbReference type="NCBI Taxonomy" id="1076179"/>
    <lineage>
        <taxon>unclassified sequences</taxon>
        <taxon>metagenomes</taxon>
        <taxon>ecological metagenomes</taxon>
    </lineage>
</organism>
<proteinExistence type="predicted"/>
<keyword evidence="8" id="KW-0902">Two-component regulatory system</keyword>
<keyword evidence="4" id="KW-0812">Transmembrane</keyword>
<evidence type="ECO:0000256" key="8">
    <source>
        <dbReference type="ARBA" id="ARBA00023012"/>
    </source>
</evidence>
<keyword evidence="7" id="KW-1133">Transmembrane helix</keyword>
<comment type="caution">
    <text evidence="12">The sequence shown here is derived from an EMBL/GenBank/DDBJ whole genome shotgun (WGS) entry which is preliminary data.</text>
</comment>
<keyword evidence="3" id="KW-0597">Phosphoprotein</keyword>
<dbReference type="SMART" id="SM00448">
    <property type="entry name" value="REC"/>
    <property type="match status" value="1"/>
</dbReference>
<comment type="subcellular location">
    <subcellularLocation>
        <location evidence="1">Cell membrane</location>
        <topology evidence="1">Multi-pass membrane protein</topology>
    </subcellularLocation>
</comment>
<evidence type="ECO:0000256" key="4">
    <source>
        <dbReference type="ARBA" id="ARBA00022692"/>
    </source>
</evidence>
<evidence type="ECO:0000259" key="10">
    <source>
        <dbReference type="PROSITE" id="PS50110"/>
    </source>
</evidence>
<dbReference type="Pfam" id="PF01627">
    <property type="entry name" value="Hpt"/>
    <property type="match status" value="1"/>
</dbReference>
<feature type="domain" description="HPt" evidence="11">
    <location>
        <begin position="341"/>
        <end position="435"/>
    </location>
</feature>
<sequence>MTERRRPSKKVTVGTHLAQDRMLQEISRCLEDIFTLAGEDARNEKAAGGTAGRPGSIMKLAEGALSLLRSLSCFRSAEGVPEKSPPFSICSVCLSAAGKASADRKTPPVTVEIDPSVPLLVEGDFSGLEHMLEETIKKTAGAGAEGEKISLYAVVRRNLPGGIEILFSAEAGKKVSSFAMTFSDASPGEDSGKEEVPFTVLLAEDNPLSARIIESNLEALGFTVMKASDGREVLALAEKHRFDLILMDIQMPVMDGLEATRALRRREKGTAGRIPVLAVSASREEEDRKRCIEAGMDGFLPKSSSPGEMAGILSPFLPHKKFHVPEEIAGENPLLAATGGNREAAAEAAGIFLQTVPPLMAEMKRAVAHGDRLLLASHAHRLKGNLVFFGAKKAAGLAQAMEEAAKGGSLEGLPSLLYALISEISLLMAELRKEWLPA</sequence>
<evidence type="ECO:0000259" key="11">
    <source>
        <dbReference type="PROSITE" id="PS50894"/>
    </source>
</evidence>
<dbReference type="AlphaFoldDB" id="A0A644W8R5"/>
<evidence type="ECO:0000256" key="2">
    <source>
        <dbReference type="ARBA" id="ARBA00022475"/>
    </source>
</evidence>
<dbReference type="InterPro" id="IPR036641">
    <property type="entry name" value="HPT_dom_sf"/>
</dbReference>
<keyword evidence="6" id="KW-0067">ATP-binding</keyword>
<protein>
    <submittedName>
        <fullName evidence="12">Sensor histidine kinase RcsC</fullName>
        <ecNumber evidence="12">2.7.13.3</ecNumber>
    </submittedName>
</protein>
<evidence type="ECO:0000256" key="6">
    <source>
        <dbReference type="ARBA" id="ARBA00022840"/>
    </source>
</evidence>
<dbReference type="PROSITE" id="PS50110">
    <property type="entry name" value="RESPONSE_REGULATORY"/>
    <property type="match status" value="1"/>
</dbReference>
<dbReference type="CDD" id="cd17546">
    <property type="entry name" value="REC_hyHK_CKI1_RcsC-like"/>
    <property type="match status" value="1"/>
</dbReference>
<evidence type="ECO:0000256" key="7">
    <source>
        <dbReference type="ARBA" id="ARBA00022989"/>
    </source>
</evidence>
<evidence type="ECO:0000256" key="9">
    <source>
        <dbReference type="ARBA" id="ARBA00023136"/>
    </source>
</evidence>
<keyword evidence="12" id="KW-0808">Transferase</keyword>
<dbReference type="Pfam" id="PF00072">
    <property type="entry name" value="Response_reg"/>
    <property type="match status" value="1"/>
</dbReference>
<dbReference type="SUPFAM" id="SSF47226">
    <property type="entry name" value="Histidine-containing phosphotransfer domain, HPT domain"/>
    <property type="match status" value="1"/>
</dbReference>
<evidence type="ECO:0000256" key="5">
    <source>
        <dbReference type="ARBA" id="ARBA00022741"/>
    </source>
</evidence>
<dbReference type="SUPFAM" id="SSF52172">
    <property type="entry name" value="CheY-like"/>
    <property type="match status" value="1"/>
</dbReference>
<evidence type="ECO:0000313" key="12">
    <source>
        <dbReference type="EMBL" id="MPM00225.1"/>
    </source>
</evidence>
<reference evidence="12" key="1">
    <citation type="submission" date="2019-08" db="EMBL/GenBank/DDBJ databases">
        <authorList>
            <person name="Kucharzyk K."/>
            <person name="Murdoch R.W."/>
            <person name="Higgins S."/>
            <person name="Loffler F."/>
        </authorList>
    </citation>
    <scope>NUCLEOTIDE SEQUENCE</scope>
</reference>
<dbReference type="Gene3D" id="1.20.120.160">
    <property type="entry name" value="HPT domain"/>
    <property type="match status" value="1"/>
</dbReference>
<dbReference type="PANTHER" id="PTHR45339">
    <property type="entry name" value="HYBRID SIGNAL TRANSDUCTION HISTIDINE KINASE J"/>
    <property type="match status" value="1"/>
</dbReference>
<keyword evidence="9" id="KW-0472">Membrane</keyword>
<accession>A0A644W8R5</accession>
<dbReference type="GO" id="GO:0005886">
    <property type="term" value="C:plasma membrane"/>
    <property type="evidence" value="ECO:0007669"/>
    <property type="project" value="UniProtKB-SubCell"/>
</dbReference>
<gene>
    <name evidence="12" type="primary">rcsC_118</name>
    <name evidence="12" type="ORF">SDC9_46448</name>
</gene>
<keyword evidence="2" id="KW-1003">Cell membrane</keyword>
<dbReference type="GO" id="GO:0004673">
    <property type="term" value="F:protein histidine kinase activity"/>
    <property type="evidence" value="ECO:0007669"/>
    <property type="project" value="UniProtKB-EC"/>
</dbReference>
<dbReference type="PANTHER" id="PTHR45339:SF1">
    <property type="entry name" value="HYBRID SIGNAL TRANSDUCTION HISTIDINE KINASE J"/>
    <property type="match status" value="1"/>
</dbReference>
<dbReference type="Gene3D" id="3.40.50.2300">
    <property type="match status" value="1"/>
</dbReference>
<dbReference type="InterPro" id="IPR008207">
    <property type="entry name" value="Sig_transdc_His_kin_Hpt_dom"/>
</dbReference>
<feature type="domain" description="Response regulatory" evidence="10">
    <location>
        <begin position="199"/>
        <end position="317"/>
    </location>
</feature>
<dbReference type="InterPro" id="IPR001789">
    <property type="entry name" value="Sig_transdc_resp-reg_receiver"/>
</dbReference>
<keyword evidence="12" id="KW-0418">Kinase</keyword>
<name>A0A644W8R5_9ZZZZ</name>
<evidence type="ECO:0000256" key="3">
    <source>
        <dbReference type="ARBA" id="ARBA00022553"/>
    </source>
</evidence>
<keyword evidence="5" id="KW-0547">Nucleotide-binding</keyword>
<dbReference type="EC" id="2.7.13.3" evidence="12"/>
<dbReference type="InterPro" id="IPR011006">
    <property type="entry name" value="CheY-like_superfamily"/>
</dbReference>
<dbReference type="PROSITE" id="PS50894">
    <property type="entry name" value="HPT"/>
    <property type="match status" value="1"/>
</dbReference>
<evidence type="ECO:0000256" key="1">
    <source>
        <dbReference type="ARBA" id="ARBA00004651"/>
    </source>
</evidence>